<reference evidence="2" key="2">
    <citation type="submission" date="2020-09" db="EMBL/GenBank/DDBJ databases">
        <authorList>
            <person name="Sun Q."/>
            <person name="Ohkuma M."/>
        </authorList>
    </citation>
    <scope>NUCLEOTIDE SEQUENCE</scope>
    <source>
        <strain evidence="2">JCM 5069</strain>
    </source>
</reference>
<dbReference type="AlphaFoldDB" id="A0A919FQG6"/>
<proteinExistence type="predicted"/>
<feature type="compositionally biased region" description="Low complexity" evidence="1">
    <location>
        <begin position="80"/>
        <end position="91"/>
    </location>
</feature>
<evidence type="ECO:0000256" key="1">
    <source>
        <dbReference type="SAM" id="MobiDB-lite"/>
    </source>
</evidence>
<keyword evidence="3" id="KW-1185">Reference proteome</keyword>
<protein>
    <submittedName>
        <fullName evidence="2">Uncharacterized protein</fullName>
    </submittedName>
</protein>
<organism evidence="2 3">
    <name type="scientific">Streptomyces sulfonofaciens</name>
    <dbReference type="NCBI Taxonomy" id="68272"/>
    <lineage>
        <taxon>Bacteria</taxon>
        <taxon>Bacillati</taxon>
        <taxon>Actinomycetota</taxon>
        <taxon>Actinomycetes</taxon>
        <taxon>Kitasatosporales</taxon>
        <taxon>Streptomycetaceae</taxon>
        <taxon>Streptomyces</taxon>
    </lineage>
</organism>
<feature type="region of interest" description="Disordered" evidence="1">
    <location>
        <begin position="1"/>
        <end position="28"/>
    </location>
</feature>
<feature type="region of interest" description="Disordered" evidence="1">
    <location>
        <begin position="80"/>
        <end position="160"/>
    </location>
</feature>
<reference evidence="2" key="1">
    <citation type="journal article" date="2014" name="Int. J. Syst. Evol. Microbiol.">
        <title>Complete genome sequence of Corynebacterium casei LMG S-19264T (=DSM 44701T), isolated from a smear-ripened cheese.</title>
        <authorList>
            <consortium name="US DOE Joint Genome Institute (JGI-PGF)"/>
            <person name="Walter F."/>
            <person name="Albersmeier A."/>
            <person name="Kalinowski J."/>
            <person name="Ruckert C."/>
        </authorList>
    </citation>
    <scope>NUCLEOTIDE SEQUENCE</scope>
    <source>
        <strain evidence="2">JCM 5069</strain>
    </source>
</reference>
<feature type="compositionally biased region" description="Low complexity" evidence="1">
    <location>
        <begin position="151"/>
        <end position="160"/>
    </location>
</feature>
<evidence type="ECO:0000313" key="2">
    <source>
        <dbReference type="EMBL" id="GHH70328.1"/>
    </source>
</evidence>
<dbReference type="EMBL" id="BNCD01000001">
    <property type="protein sequence ID" value="GHH70328.1"/>
    <property type="molecule type" value="Genomic_DNA"/>
</dbReference>
<gene>
    <name evidence="2" type="ORF">GCM10018793_04190</name>
</gene>
<name>A0A919FQG6_9ACTN</name>
<comment type="caution">
    <text evidence="2">The sequence shown here is derived from an EMBL/GenBank/DDBJ whole genome shotgun (WGS) entry which is preliminary data.</text>
</comment>
<evidence type="ECO:0000313" key="3">
    <source>
        <dbReference type="Proteomes" id="UP000603708"/>
    </source>
</evidence>
<dbReference type="Proteomes" id="UP000603708">
    <property type="component" value="Unassembled WGS sequence"/>
</dbReference>
<sequence>MSERSTPSAPVGSGPPGTESMRAAASGLPEPDALLPRFDDLADAAARLRAHLMVPTPLVEDAARTLPDGYATRATAPVTPAVWPSGRWPSGPVGGRRGGPSRARARGTGRTRLPVAAHGGAVRTRPPHQDAVGRHARACGGLGKVRRSPSAFAAAGTAAG</sequence>
<accession>A0A919FQG6</accession>